<proteinExistence type="predicted"/>
<dbReference type="InterPro" id="IPR050553">
    <property type="entry name" value="Thioredoxin_ResA/DsbE_sf"/>
</dbReference>
<evidence type="ECO:0000313" key="4">
    <source>
        <dbReference type="Proteomes" id="UP001179280"/>
    </source>
</evidence>
<keyword evidence="4" id="KW-1185">Reference proteome</keyword>
<dbReference type="Proteomes" id="UP001179280">
    <property type="component" value="Unassembled WGS sequence"/>
</dbReference>
<dbReference type="EMBL" id="JAFBCV010000012">
    <property type="protein sequence ID" value="MBM7840214.1"/>
    <property type="molecule type" value="Genomic_DNA"/>
</dbReference>
<dbReference type="RefSeq" id="WP_204467737.1">
    <property type="nucleotide sequence ID" value="NZ_JAFBCV010000012.1"/>
</dbReference>
<protein>
    <submittedName>
        <fullName evidence="3">Thiol-disulfide isomerase/thioredoxin</fullName>
    </submittedName>
</protein>
<evidence type="ECO:0000256" key="1">
    <source>
        <dbReference type="ARBA" id="ARBA00023157"/>
    </source>
</evidence>
<keyword evidence="1" id="KW-1015">Disulfide bond</keyword>
<accession>A0ABS2SXE8</accession>
<dbReference type="SUPFAM" id="SSF52833">
    <property type="entry name" value="Thioredoxin-like"/>
    <property type="match status" value="1"/>
</dbReference>
<name>A0ABS2SXE8_9BACI</name>
<organism evidence="3 4">
    <name type="scientific">Shouchella xiaoxiensis</name>
    <dbReference type="NCBI Taxonomy" id="766895"/>
    <lineage>
        <taxon>Bacteria</taxon>
        <taxon>Bacillati</taxon>
        <taxon>Bacillota</taxon>
        <taxon>Bacilli</taxon>
        <taxon>Bacillales</taxon>
        <taxon>Bacillaceae</taxon>
        <taxon>Shouchella</taxon>
    </lineage>
</organism>
<sequence>MDFTLPLLQTNKRWNLRDEAAGRPVMLTFWTSWCPDSFRDLQEKKILFQHADPSKLCFITVNVTGREGDVQLTDFVQKHELPYEVLCDNGTEVYDRFNCSGVPTTVFLDKELNVVQTLGDQARITDVMTGLTAIIDK</sequence>
<gene>
    <name evidence="3" type="ORF">JOC54_003494</name>
</gene>
<dbReference type="InterPro" id="IPR036249">
    <property type="entry name" value="Thioredoxin-like_sf"/>
</dbReference>
<keyword evidence="3" id="KW-0413">Isomerase</keyword>
<comment type="caution">
    <text evidence="3">The sequence shown here is derived from an EMBL/GenBank/DDBJ whole genome shotgun (WGS) entry which is preliminary data.</text>
</comment>
<dbReference type="CDD" id="cd02966">
    <property type="entry name" value="TlpA_like_family"/>
    <property type="match status" value="1"/>
</dbReference>
<dbReference type="PANTHER" id="PTHR42852">
    <property type="entry name" value="THIOL:DISULFIDE INTERCHANGE PROTEIN DSBE"/>
    <property type="match status" value="1"/>
</dbReference>
<dbReference type="PANTHER" id="PTHR42852:SF13">
    <property type="entry name" value="PROTEIN DIPZ"/>
    <property type="match status" value="1"/>
</dbReference>
<dbReference type="Pfam" id="PF00578">
    <property type="entry name" value="AhpC-TSA"/>
    <property type="match status" value="1"/>
</dbReference>
<dbReference type="GO" id="GO:0016853">
    <property type="term" value="F:isomerase activity"/>
    <property type="evidence" value="ECO:0007669"/>
    <property type="project" value="UniProtKB-KW"/>
</dbReference>
<reference evidence="3" key="1">
    <citation type="submission" date="2021-01" db="EMBL/GenBank/DDBJ databases">
        <title>Genomic Encyclopedia of Type Strains, Phase IV (KMG-IV): sequencing the most valuable type-strain genomes for metagenomic binning, comparative biology and taxonomic classification.</title>
        <authorList>
            <person name="Goeker M."/>
        </authorList>
    </citation>
    <scope>NUCLEOTIDE SEQUENCE</scope>
    <source>
        <strain evidence="3">DSM 21943</strain>
    </source>
</reference>
<dbReference type="Gene3D" id="3.40.30.10">
    <property type="entry name" value="Glutaredoxin"/>
    <property type="match status" value="1"/>
</dbReference>
<dbReference type="InterPro" id="IPR000866">
    <property type="entry name" value="AhpC/TSA"/>
</dbReference>
<evidence type="ECO:0000313" key="3">
    <source>
        <dbReference type="EMBL" id="MBM7840214.1"/>
    </source>
</evidence>
<evidence type="ECO:0000259" key="2">
    <source>
        <dbReference type="Pfam" id="PF00578"/>
    </source>
</evidence>
<feature type="domain" description="Alkyl hydroperoxide reductase subunit C/ Thiol specific antioxidant" evidence="2">
    <location>
        <begin position="2"/>
        <end position="115"/>
    </location>
</feature>